<reference evidence="1" key="1">
    <citation type="journal article" date="2021" name="New Phytol.">
        <title>Evolutionary innovations through gain and loss of genes in the ectomycorrhizal Boletales.</title>
        <authorList>
            <person name="Wu G."/>
            <person name="Miyauchi S."/>
            <person name="Morin E."/>
            <person name="Kuo A."/>
            <person name="Drula E."/>
            <person name="Varga T."/>
            <person name="Kohler A."/>
            <person name="Feng B."/>
            <person name="Cao Y."/>
            <person name="Lipzen A."/>
            <person name="Daum C."/>
            <person name="Hundley H."/>
            <person name="Pangilinan J."/>
            <person name="Johnson J."/>
            <person name="Barry K."/>
            <person name="LaButti K."/>
            <person name="Ng V."/>
            <person name="Ahrendt S."/>
            <person name="Min B."/>
            <person name="Choi I.G."/>
            <person name="Park H."/>
            <person name="Plett J.M."/>
            <person name="Magnuson J."/>
            <person name="Spatafora J.W."/>
            <person name="Nagy L.G."/>
            <person name="Henrissat B."/>
            <person name="Grigoriev I.V."/>
            <person name="Yang Z.L."/>
            <person name="Xu J."/>
            <person name="Martin F.M."/>
        </authorList>
    </citation>
    <scope>NUCLEOTIDE SEQUENCE</scope>
    <source>
        <strain evidence="1">ATCC 28755</strain>
    </source>
</reference>
<proteinExistence type="predicted"/>
<evidence type="ECO:0000313" key="1">
    <source>
        <dbReference type="EMBL" id="KAH7904116.1"/>
    </source>
</evidence>
<sequence>MVVVYCMPSSWRCCYNVSAANTATTLSLSLQFTLETQHIILALSYHDPRTRYPHVADLASFYSPCSVARLESEGLIVSHYSEPSMLETFSRTVRNYVPTSIPVPIAAPSPARVSRPVSFGSFLVAPGGVGAATPSNPRRSSIHIRQSSGLSSQPTGRIRSGVPFDSNEVDDDAVFGSEDEDQESTFAGDQRLASYPTAGEGDTIMWSCWDTLSELNSKSRCELSLCPLTIL</sequence>
<name>A0ACB7ZSJ0_9AGAM</name>
<keyword evidence="2" id="KW-1185">Reference proteome</keyword>
<protein>
    <submittedName>
        <fullName evidence="1">Uncharacterized protein</fullName>
    </submittedName>
</protein>
<comment type="caution">
    <text evidence="1">The sequence shown here is derived from an EMBL/GenBank/DDBJ whole genome shotgun (WGS) entry which is preliminary data.</text>
</comment>
<accession>A0ACB7ZSJ0</accession>
<evidence type="ECO:0000313" key="2">
    <source>
        <dbReference type="Proteomes" id="UP000790377"/>
    </source>
</evidence>
<organism evidence="1 2">
    <name type="scientific">Hygrophoropsis aurantiaca</name>
    <dbReference type="NCBI Taxonomy" id="72124"/>
    <lineage>
        <taxon>Eukaryota</taxon>
        <taxon>Fungi</taxon>
        <taxon>Dikarya</taxon>
        <taxon>Basidiomycota</taxon>
        <taxon>Agaricomycotina</taxon>
        <taxon>Agaricomycetes</taxon>
        <taxon>Agaricomycetidae</taxon>
        <taxon>Boletales</taxon>
        <taxon>Coniophorineae</taxon>
        <taxon>Hygrophoropsidaceae</taxon>
        <taxon>Hygrophoropsis</taxon>
    </lineage>
</organism>
<dbReference type="EMBL" id="MU268602">
    <property type="protein sequence ID" value="KAH7904116.1"/>
    <property type="molecule type" value="Genomic_DNA"/>
</dbReference>
<gene>
    <name evidence="1" type="ORF">BJ138DRAFT_30898</name>
</gene>
<dbReference type="Proteomes" id="UP000790377">
    <property type="component" value="Unassembled WGS sequence"/>
</dbReference>